<dbReference type="Proteomes" id="UP000714275">
    <property type="component" value="Unassembled WGS sequence"/>
</dbReference>
<dbReference type="SUPFAM" id="SSF52540">
    <property type="entry name" value="P-loop containing nucleoside triphosphate hydrolases"/>
    <property type="match status" value="1"/>
</dbReference>
<evidence type="ECO:0000313" key="1">
    <source>
        <dbReference type="EMBL" id="KAG1777954.1"/>
    </source>
</evidence>
<dbReference type="AlphaFoldDB" id="A0A9P6ZW98"/>
<evidence type="ECO:0000313" key="2">
    <source>
        <dbReference type="Proteomes" id="UP000714275"/>
    </source>
</evidence>
<dbReference type="OrthoDB" id="59699at2759"/>
<proteinExistence type="predicted"/>
<dbReference type="EMBL" id="JABBWD010000018">
    <property type="protein sequence ID" value="KAG1777954.1"/>
    <property type="molecule type" value="Genomic_DNA"/>
</dbReference>
<accession>A0A9P6ZW98</accession>
<reference evidence="1" key="1">
    <citation type="journal article" date="2020" name="New Phytol.">
        <title>Comparative genomics reveals dynamic genome evolution in host specialist ectomycorrhizal fungi.</title>
        <authorList>
            <person name="Lofgren L.A."/>
            <person name="Nguyen N.H."/>
            <person name="Vilgalys R."/>
            <person name="Ruytinx J."/>
            <person name="Liao H.L."/>
            <person name="Branco S."/>
            <person name="Kuo A."/>
            <person name="LaButti K."/>
            <person name="Lipzen A."/>
            <person name="Andreopoulos W."/>
            <person name="Pangilinan J."/>
            <person name="Riley R."/>
            <person name="Hundley H."/>
            <person name="Na H."/>
            <person name="Barry K."/>
            <person name="Grigoriev I.V."/>
            <person name="Stajich J.E."/>
            <person name="Kennedy P.G."/>
        </authorList>
    </citation>
    <scope>NUCLEOTIDE SEQUENCE</scope>
    <source>
        <strain evidence="1">DOB743</strain>
    </source>
</reference>
<organism evidence="1 2">
    <name type="scientific">Suillus placidus</name>
    <dbReference type="NCBI Taxonomy" id="48579"/>
    <lineage>
        <taxon>Eukaryota</taxon>
        <taxon>Fungi</taxon>
        <taxon>Dikarya</taxon>
        <taxon>Basidiomycota</taxon>
        <taxon>Agaricomycotina</taxon>
        <taxon>Agaricomycetes</taxon>
        <taxon>Agaricomycetidae</taxon>
        <taxon>Boletales</taxon>
        <taxon>Suillineae</taxon>
        <taxon>Suillaceae</taxon>
        <taxon>Suillus</taxon>
    </lineage>
</organism>
<protein>
    <submittedName>
        <fullName evidence="1">GTP-binding protein</fullName>
    </submittedName>
</protein>
<keyword evidence="2" id="KW-1185">Reference proteome</keyword>
<sequence>MDPSEIKKKIGRFRILVIGRANAGKTTILQRVCNTRENPEIYNSARKKIDPAVLEASRKRGEHNIENEMVFRNNPGFIFHDSCGFEAGGESEFDMVKTFITNRSRETRLKDQLHAIWYCIPMEEDSRSFTKGETKFFKECDTGSVAVIVLFTKFDALYDVAYTQLKSMGKSMEEARKLAPKHAEESFAKGSQLKFLYCPEDIGRPPKHHICLPNMHEDNADCKPLIERTARSLDDEVLQQLFVSIQQTNLELCMKYAVER</sequence>
<comment type="caution">
    <text evidence="1">The sequence shown here is derived from an EMBL/GenBank/DDBJ whole genome shotgun (WGS) entry which is preliminary data.</text>
</comment>
<name>A0A9P6ZW98_9AGAM</name>
<dbReference type="Gene3D" id="3.40.50.300">
    <property type="entry name" value="P-loop containing nucleotide triphosphate hydrolases"/>
    <property type="match status" value="1"/>
</dbReference>
<dbReference type="InterPro" id="IPR027417">
    <property type="entry name" value="P-loop_NTPase"/>
</dbReference>
<gene>
    <name evidence="1" type="ORF">EV702DRAFT_1196757</name>
</gene>